<dbReference type="InterPro" id="IPR029046">
    <property type="entry name" value="LolA/LolB/LppX"/>
</dbReference>
<keyword evidence="12 14" id="KW-0449">Lipoprotein</keyword>
<dbReference type="EMBL" id="PUGF01000005">
    <property type="protein sequence ID" value="PRC93772.1"/>
    <property type="molecule type" value="Genomic_DNA"/>
</dbReference>
<dbReference type="CDD" id="cd16326">
    <property type="entry name" value="LolB"/>
    <property type="match status" value="1"/>
</dbReference>
<feature type="chain" id="PRO_5015419578" description="Outer-membrane lipoprotein LolB" evidence="13">
    <location>
        <begin position="35"/>
        <end position="206"/>
    </location>
</feature>
<evidence type="ECO:0000256" key="8">
    <source>
        <dbReference type="ARBA" id="ARBA00023136"/>
    </source>
</evidence>
<comment type="caution">
    <text evidence="14">The sequence shown here is derived from an EMBL/GenBank/DDBJ whole genome shotgun (WGS) entry which is preliminary data.</text>
</comment>
<dbReference type="OrthoDB" id="9797618at2"/>
<dbReference type="Pfam" id="PF03550">
    <property type="entry name" value="LolB"/>
    <property type="match status" value="1"/>
</dbReference>
<evidence type="ECO:0000256" key="4">
    <source>
        <dbReference type="ARBA" id="ARBA00016202"/>
    </source>
</evidence>
<dbReference type="SUPFAM" id="SSF89392">
    <property type="entry name" value="Prokaryotic lipoproteins and lipoprotein localization factors"/>
    <property type="match status" value="1"/>
</dbReference>
<evidence type="ECO:0000256" key="7">
    <source>
        <dbReference type="ARBA" id="ARBA00022927"/>
    </source>
</evidence>
<keyword evidence="5" id="KW-0813">Transport</keyword>
<evidence type="ECO:0000256" key="1">
    <source>
        <dbReference type="ARBA" id="ARBA00004459"/>
    </source>
</evidence>
<accession>A0A2S9H1B3</accession>
<evidence type="ECO:0000256" key="3">
    <source>
        <dbReference type="ARBA" id="ARBA00011245"/>
    </source>
</evidence>
<dbReference type="GO" id="GO:0009279">
    <property type="term" value="C:cell outer membrane"/>
    <property type="evidence" value="ECO:0007669"/>
    <property type="project" value="UniProtKB-SubCell"/>
</dbReference>
<dbReference type="GO" id="GO:0015031">
    <property type="term" value="P:protein transport"/>
    <property type="evidence" value="ECO:0007669"/>
    <property type="project" value="UniProtKB-KW"/>
</dbReference>
<dbReference type="NCBIfam" id="TIGR00548">
    <property type="entry name" value="lolB"/>
    <property type="match status" value="1"/>
</dbReference>
<sequence length="206" mass="22700">MRTSILSSLRYTVLCFAICLSACSSLTPSSPTNASQLPTTREYHQQIEMSGRLSAQYEANNKPQAVHINFSWSQTPQQTLITLGSPTGQTLATILINAQGAQLTQADKAPRFASDANQLFIDMLGWPLPIAGLKDWLQGFITADHATPITEATSNNALVVDGWLLRYASWQTENNVERPKRLDLSRQTEPAGLVSLRIVVDEWNGQ</sequence>
<protein>
    <recommendedName>
        <fullName evidence="4">Outer-membrane lipoprotein LolB</fullName>
    </recommendedName>
</protein>
<reference evidence="14 15" key="1">
    <citation type="submission" date="2018-02" db="EMBL/GenBank/DDBJ databases">
        <title>Solimicrobium silvestre gen. nov., sp. nov., isolated from alpine forest soil.</title>
        <authorList>
            <person name="Margesin R."/>
            <person name="Albuquerque L."/>
            <person name="Zhang D.-C."/>
            <person name="Froufe H.J.C."/>
            <person name="Severino R."/>
            <person name="Roxo I."/>
            <person name="Egas C."/>
            <person name="Da Costa M.S."/>
        </authorList>
    </citation>
    <scope>NUCLEOTIDE SEQUENCE [LARGE SCALE GENOMIC DNA]</scope>
    <source>
        <strain evidence="14 15">S20-91</strain>
    </source>
</reference>
<name>A0A2S9H1B3_9BURK</name>
<organism evidence="14 15">
    <name type="scientific">Solimicrobium silvestre</name>
    <dbReference type="NCBI Taxonomy" id="2099400"/>
    <lineage>
        <taxon>Bacteria</taxon>
        <taxon>Pseudomonadati</taxon>
        <taxon>Pseudomonadota</taxon>
        <taxon>Betaproteobacteria</taxon>
        <taxon>Burkholderiales</taxon>
        <taxon>Oxalobacteraceae</taxon>
        <taxon>Solimicrobium</taxon>
    </lineage>
</organism>
<evidence type="ECO:0000256" key="10">
    <source>
        <dbReference type="ARBA" id="ARBA00023186"/>
    </source>
</evidence>
<comment type="subcellular location">
    <subcellularLocation>
        <location evidence="1">Cell outer membrane</location>
        <topology evidence="1">Lipid-anchor</topology>
    </subcellularLocation>
</comment>
<keyword evidence="15" id="KW-1185">Reference proteome</keyword>
<evidence type="ECO:0000256" key="11">
    <source>
        <dbReference type="ARBA" id="ARBA00023237"/>
    </source>
</evidence>
<evidence type="ECO:0000256" key="2">
    <source>
        <dbReference type="ARBA" id="ARBA00009696"/>
    </source>
</evidence>
<gene>
    <name evidence="14" type="ORF">S2091_1381</name>
</gene>
<proteinExistence type="inferred from homology"/>
<evidence type="ECO:0000256" key="6">
    <source>
        <dbReference type="ARBA" id="ARBA00022729"/>
    </source>
</evidence>
<keyword evidence="8" id="KW-0472">Membrane</keyword>
<dbReference type="RefSeq" id="WP_105531065.1">
    <property type="nucleotide sequence ID" value="NZ_PUGF01000005.1"/>
</dbReference>
<dbReference type="Proteomes" id="UP000237839">
    <property type="component" value="Unassembled WGS sequence"/>
</dbReference>
<evidence type="ECO:0000313" key="14">
    <source>
        <dbReference type="EMBL" id="PRC93772.1"/>
    </source>
</evidence>
<keyword evidence="10" id="KW-0143">Chaperone</keyword>
<evidence type="ECO:0000313" key="15">
    <source>
        <dbReference type="Proteomes" id="UP000237839"/>
    </source>
</evidence>
<keyword evidence="6 13" id="KW-0732">Signal</keyword>
<evidence type="ECO:0000256" key="9">
    <source>
        <dbReference type="ARBA" id="ARBA00023139"/>
    </source>
</evidence>
<dbReference type="InterPro" id="IPR004565">
    <property type="entry name" value="OM_lipoprot_LolB"/>
</dbReference>
<feature type="signal peptide" evidence="13">
    <location>
        <begin position="1"/>
        <end position="34"/>
    </location>
</feature>
<dbReference type="Gene3D" id="2.50.20.10">
    <property type="entry name" value="Lipoprotein localisation LolA/LolB/LppX"/>
    <property type="match status" value="1"/>
</dbReference>
<comment type="subunit">
    <text evidence="3">Monomer.</text>
</comment>
<evidence type="ECO:0000256" key="12">
    <source>
        <dbReference type="ARBA" id="ARBA00023288"/>
    </source>
</evidence>
<dbReference type="AlphaFoldDB" id="A0A2S9H1B3"/>
<evidence type="ECO:0000256" key="5">
    <source>
        <dbReference type="ARBA" id="ARBA00022448"/>
    </source>
</evidence>
<keyword evidence="7" id="KW-0653">Protein transport</keyword>
<comment type="similarity">
    <text evidence="2">Belongs to the LolB family.</text>
</comment>
<evidence type="ECO:0000256" key="13">
    <source>
        <dbReference type="SAM" id="SignalP"/>
    </source>
</evidence>
<keyword evidence="9" id="KW-0564">Palmitate</keyword>
<keyword evidence="11" id="KW-0998">Cell outer membrane</keyword>